<organism evidence="1 2">
    <name type="scientific">Triticum urartu</name>
    <name type="common">Red wild einkorn</name>
    <name type="synonym">Crithodium urartu</name>
    <dbReference type="NCBI Taxonomy" id="4572"/>
    <lineage>
        <taxon>Eukaryota</taxon>
        <taxon>Viridiplantae</taxon>
        <taxon>Streptophyta</taxon>
        <taxon>Embryophyta</taxon>
        <taxon>Tracheophyta</taxon>
        <taxon>Spermatophyta</taxon>
        <taxon>Magnoliopsida</taxon>
        <taxon>Liliopsida</taxon>
        <taxon>Poales</taxon>
        <taxon>Poaceae</taxon>
        <taxon>BOP clade</taxon>
        <taxon>Pooideae</taxon>
        <taxon>Triticodae</taxon>
        <taxon>Triticeae</taxon>
        <taxon>Triticinae</taxon>
        <taxon>Triticum</taxon>
    </lineage>
</organism>
<accession>A0A8R7USH7</accession>
<reference evidence="1" key="3">
    <citation type="submission" date="2022-06" db="UniProtKB">
        <authorList>
            <consortium name="EnsemblPlants"/>
        </authorList>
    </citation>
    <scope>IDENTIFICATION</scope>
</reference>
<name>A0A8R7USH7_TRIUA</name>
<proteinExistence type="predicted"/>
<keyword evidence="2" id="KW-1185">Reference proteome</keyword>
<dbReference type="AlphaFoldDB" id="A0A8R7USH7"/>
<evidence type="ECO:0000313" key="2">
    <source>
        <dbReference type="Proteomes" id="UP000015106"/>
    </source>
</evidence>
<dbReference type="EnsemblPlants" id="TuG1812G0600000955.01.T01">
    <property type="protein sequence ID" value="TuG1812G0600000955.01.T01.cds254712"/>
    <property type="gene ID" value="TuG1812G0600000955.01"/>
</dbReference>
<reference evidence="1" key="2">
    <citation type="submission" date="2018-03" db="EMBL/GenBank/DDBJ databases">
        <title>The Triticum urartu genome reveals the dynamic nature of wheat genome evolution.</title>
        <authorList>
            <person name="Ling H."/>
            <person name="Ma B."/>
            <person name="Shi X."/>
            <person name="Liu H."/>
            <person name="Dong L."/>
            <person name="Sun H."/>
            <person name="Cao Y."/>
            <person name="Gao Q."/>
            <person name="Zheng S."/>
            <person name="Li Y."/>
            <person name="Yu Y."/>
            <person name="Du H."/>
            <person name="Qi M."/>
            <person name="Li Y."/>
            <person name="Yu H."/>
            <person name="Cui Y."/>
            <person name="Wang N."/>
            <person name="Chen C."/>
            <person name="Wu H."/>
            <person name="Zhao Y."/>
            <person name="Zhang J."/>
            <person name="Li Y."/>
            <person name="Zhou W."/>
            <person name="Zhang B."/>
            <person name="Hu W."/>
            <person name="Eijk M."/>
            <person name="Tang J."/>
            <person name="Witsenboer H."/>
            <person name="Zhao S."/>
            <person name="Li Z."/>
            <person name="Zhang A."/>
            <person name="Wang D."/>
            <person name="Liang C."/>
        </authorList>
    </citation>
    <scope>NUCLEOTIDE SEQUENCE [LARGE SCALE GENOMIC DNA]</scope>
    <source>
        <strain evidence="1">cv. G1812</strain>
    </source>
</reference>
<dbReference type="Proteomes" id="UP000015106">
    <property type="component" value="Chromosome 6"/>
</dbReference>
<sequence length="46" mass="5360">MKLHRSCNEAFAGDAMKLRRRRRARCCHGAALRWLPVLCCSSCRRL</sequence>
<dbReference type="Gramene" id="TuG1812G0600000955.01.T01">
    <property type="protein sequence ID" value="TuG1812G0600000955.01.T01.cds254712"/>
    <property type="gene ID" value="TuG1812G0600000955.01"/>
</dbReference>
<reference evidence="2" key="1">
    <citation type="journal article" date="2013" name="Nature">
        <title>Draft genome of the wheat A-genome progenitor Triticum urartu.</title>
        <authorList>
            <person name="Ling H.Q."/>
            <person name="Zhao S."/>
            <person name="Liu D."/>
            <person name="Wang J."/>
            <person name="Sun H."/>
            <person name="Zhang C."/>
            <person name="Fan H."/>
            <person name="Li D."/>
            <person name="Dong L."/>
            <person name="Tao Y."/>
            <person name="Gao C."/>
            <person name="Wu H."/>
            <person name="Li Y."/>
            <person name="Cui Y."/>
            <person name="Guo X."/>
            <person name="Zheng S."/>
            <person name="Wang B."/>
            <person name="Yu K."/>
            <person name="Liang Q."/>
            <person name="Yang W."/>
            <person name="Lou X."/>
            <person name="Chen J."/>
            <person name="Feng M."/>
            <person name="Jian J."/>
            <person name="Zhang X."/>
            <person name="Luo G."/>
            <person name="Jiang Y."/>
            <person name="Liu J."/>
            <person name="Wang Z."/>
            <person name="Sha Y."/>
            <person name="Zhang B."/>
            <person name="Wu H."/>
            <person name="Tang D."/>
            <person name="Shen Q."/>
            <person name="Xue P."/>
            <person name="Zou S."/>
            <person name="Wang X."/>
            <person name="Liu X."/>
            <person name="Wang F."/>
            <person name="Yang Y."/>
            <person name="An X."/>
            <person name="Dong Z."/>
            <person name="Zhang K."/>
            <person name="Zhang X."/>
            <person name="Luo M.C."/>
            <person name="Dvorak J."/>
            <person name="Tong Y."/>
            <person name="Wang J."/>
            <person name="Yang H."/>
            <person name="Li Z."/>
            <person name="Wang D."/>
            <person name="Zhang A."/>
            <person name="Wang J."/>
        </authorList>
    </citation>
    <scope>NUCLEOTIDE SEQUENCE</scope>
    <source>
        <strain evidence="2">cv. G1812</strain>
    </source>
</reference>
<evidence type="ECO:0000313" key="1">
    <source>
        <dbReference type="EnsemblPlants" id="TuG1812G0600000955.01.T01.cds254712"/>
    </source>
</evidence>
<protein>
    <submittedName>
        <fullName evidence="1">Uncharacterized protein</fullName>
    </submittedName>
</protein>